<evidence type="ECO:0000313" key="1">
    <source>
        <dbReference type="EMBL" id="TMQ94737.1"/>
    </source>
</evidence>
<gene>
    <name evidence="1" type="ORF">ETD83_23560</name>
</gene>
<evidence type="ECO:0000313" key="2">
    <source>
        <dbReference type="Proteomes" id="UP000309174"/>
    </source>
</evidence>
<reference evidence="1 2" key="1">
    <citation type="submission" date="2019-05" db="EMBL/GenBank/DDBJ databases">
        <title>Draft genome sequence of Actinomadura sp. 14C53.</title>
        <authorList>
            <person name="Saricaoglu S."/>
            <person name="Isik K."/>
        </authorList>
    </citation>
    <scope>NUCLEOTIDE SEQUENCE [LARGE SCALE GENOMIC DNA]</scope>
    <source>
        <strain evidence="1 2">14C53</strain>
    </source>
</reference>
<accession>A0A5C4JA48</accession>
<keyword evidence="2" id="KW-1185">Reference proteome</keyword>
<dbReference type="InterPro" id="IPR007061">
    <property type="entry name" value="MST-like"/>
</dbReference>
<dbReference type="RefSeq" id="WP_138647323.1">
    <property type="nucleotide sequence ID" value="NZ_VCKW01000128.1"/>
</dbReference>
<dbReference type="Pfam" id="PF04978">
    <property type="entry name" value="MST"/>
    <property type="match status" value="1"/>
</dbReference>
<proteinExistence type="predicted"/>
<organism evidence="1 2">
    <name type="scientific">Actinomadura soli</name>
    <dbReference type="NCBI Taxonomy" id="2508997"/>
    <lineage>
        <taxon>Bacteria</taxon>
        <taxon>Bacillati</taxon>
        <taxon>Actinomycetota</taxon>
        <taxon>Actinomycetes</taxon>
        <taxon>Streptosporangiales</taxon>
        <taxon>Thermomonosporaceae</taxon>
        <taxon>Actinomadura</taxon>
    </lineage>
</organism>
<dbReference type="AlphaFoldDB" id="A0A5C4JA48"/>
<dbReference type="Proteomes" id="UP000309174">
    <property type="component" value="Unassembled WGS sequence"/>
</dbReference>
<dbReference type="Gene3D" id="1.20.120.450">
    <property type="entry name" value="dinb family like domain"/>
    <property type="match status" value="1"/>
</dbReference>
<dbReference type="EMBL" id="VCKW01000128">
    <property type="protein sequence ID" value="TMQ94737.1"/>
    <property type="molecule type" value="Genomic_DNA"/>
</dbReference>
<name>A0A5C4JA48_9ACTN</name>
<dbReference type="InterPro" id="IPR034660">
    <property type="entry name" value="DinB/YfiT-like"/>
</dbReference>
<dbReference type="OrthoDB" id="4548523at2"/>
<dbReference type="SUPFAM" id="SSF109854">
    <property type="entry name" value="DinB/YfiT-like putative metalloenzymes"/>
    <property type="match status" value="1"/>
</dbReference>
<sequence length="169" mass="19371">MIEEPPDTLTGSRELLLGYLDYYRAAALRKLDGLPEDELRATRLPSGWTPLGLLKHLAFVERRWFRWGFAAERVDDLWSDRTPDKRTFHVRPDESPEEIRALFLDECARTREIVASADLQDVARTGGAFNPPEHHPALIWILFHVLQEYARHVGQLDVVRELADGATGE</sequence>
<comment type="caution">
    <text evidence="1">The sequence shown here is derived from an EMBL/GenBank/DDBJ whole genome shotgun (WGS) entry which is preliminary data.</text>
</comment>
<protein>
    <submittedName>
        <fullName evidence="1">DinB family protein</fullName>
    </submittedName>
</protein>